<comment type="caution">
    <text evidence="2">The sequence shown here is derived from an EMBL/GenBank/DDBJ whole genome shotgun (WGS) entry which is preliminary data.</text>
</comment>
<dbReference type="SUPFAM" id="SSF53850">
    <property type="entry name" value="Periplasmic binding protein-like II"/>
    <property type="match status" value="1"/>
</dbReference>
<dbReference type="Gene3D" id="3.40.190.10">
    <property type="entry name" value="Periplasmic binding protein-like II"/>
    <property type="match status" value="2"/>
</dbReference>
<gene>
    <name evidence="2" type="ORF">Dace_1884</name>
</gene>
<dbReference type="NCBIfam" id="TIGR02122">
    <property type="entry name" value="TRAP_TAXI"/>
    <property type="match status" value="1"/>
</dbReference>
<feature type="chain" id="PRO_5004192679" evidence="1">
    <location>
        <begin position="27"/>
        <end position="328"/>
    </location>
</feature>
<dbReference type="CDD" id="cd13520">
    <property type="entry name" value="PBP2_TAXI_TRAP"/>
    <property type="match status" value="1"/>
</dbReference>
<evidence type="ECO:0000313" key="3">
    <source>
        <dbReference type="Proteomes" id="UP000005695"/>
    </source>
</evidence>
<feature type="signal peptide" evidence="1">
    <location>
        <begin position="1"/>
        <end position="26"/>
    </location>
</feature>
<dbReference type="AlphaFoldDB" id="Q1K1G8"/>
<keyword evidence="1" id="KW-0732">Signal</keyword>
<dbReference type="RefSeq" id="WP_005999072.1">
    <property type="nucleotide sequence ID" value="NZ_AAEW02000005.1"/>
</dbReference>
<dbReference type="Pfam" id="PF16868">
    <property type="entry name" value="NMT1_3"/>
    <property type="match status" value="1"/>
</dbReference>
<dbReference type="EMBL" id="AAEW02000005">
    <property type="protein sequence ID" value="EAT16420.1"/>
    <property type="molecule type" value="Genomic_DNA"/>
</dbReference>
<name>Q1K1G8_DESA6</name>
<proteinExistence type="predicted"/>
<dbReference type="InterPro" id="IPR011852">
    <property type="entry name" value="TRAP_TAXI"/>
</dbReference>
<keyword evidence="2" id="KW-0675">Receptor</keyword>
<dbReference type="PANTHER" id="PTHR42941:SF1">
    <property type="entry name" value="SLL1037 PROTEIN"/>
    <property type="match status" value="1"/>
</dbReference>
<sequence length="328" mass="34761">MNKKLMNLLWLVVAALLVLPAGSAFAAKKRLAFSGGPDGGTFQYFSNGMSTRLSKDLADVEVTNMASAGSVENIRRVNSGDADFGIAYSGDTYLARHGKLPKDPNNYANVHAIAYLYGAPAHLVVLEKSGITKVEDLKGKRVAVGGAGSGAAASAQRYFTSLGLWDQMNVEFIGYSKAASAMGDRLIDAMWVFAGFPNASVIQAAASNRVRVLSTVSAGEKAGFFTTFPFYTQVTIPAGTYSGVDYDVTTFQDSALWVANASLDPQLVYEATKDIFSPRSLAYLVKVKSTAKAMSVEGALSGVVTPVSQGAANFWKENGLTLTDAQKP</sequence>
<evidence type="ECO:0000313" key="2">
    <source>
        <dbReference type="EMBL" id="EAT16420.1"/>
    </source>
</evidence>
<dbReference type="OrthoDB" id="9780180at2"/>
<protein>
    <submittedName>
        <fullName evidence="2">TRAP transporter solute receptor, TAXI family</fullName>
    </submittedName>
</protein>
<organism evidence="2 3">
    <name type="scientific">Desulfuromonas acetoxidans (strain DSM 684 / 11070)</name>
    <dbReference type="NCBI Taxonomy" id="281689"/>
    <lineage>
        <taxon>Bacteria</taxon>
        <taxon>Pseudomonadati</taxon>
        <taxon>Thermodesulfobacteriota</taxon>
        <taxon>Desulfuromonadia</taxon>
        <taxon>Desulfuromonadales</taxon>
        <taxon>Desulfuromonadaceae</taxon>
        <taxon>Desulfuromonas</taxon>
    </lineage>
</organism>
<reference evidence="2" key="2">
    <citation type="submission" date="2006-05" db="EMBL/GenBank/DDBJ databases">
        <title>Sequencing of the draft genome and assembly of Desulfuromonas acetoxidans DSM 684.</title>
        <authorList>
            <consortium name="US DOE Joint Genome Institute (JGI-PGF)"/>
            <person name="Copeland A."/>
            <person name="Lucas S."/>
            <person name="Lapidus A."/>
            <person name="Barry K."/>
            <person name="Detter J.C."/>
            <person name="Glavina del Rio T."/>
            <person name="Hammon N."/>
            <person name="Israni S."/>
            <person name="Dalin E."/>
            <person name="Tice H."/>
            <person name="Bruce D."/>
            <person name="Pitluck S."/>
            <person name="Richardson P."/>
        </authorList>
    </citation>
    <scope>NUCLEOTIDE SEQUENCE [LARGE SCALE GENOMIC DNA]</scope>
    <source>
        <strain evidence="2">DSM 684</strain>
    </source>
</reference>
<evidence type="ECO:0000256" key="1">
    <source>
        <dbReference type="SAM" id="SignalP"/>
    </source>
</evidence>
<dbReference type="PANTHER" id="PTHR42941">
    <property type="entry name" value="SLL1037 PROTEIN"/>
    <property type="match status" value="1"/>
</dbReference>
<dbReference type="Proteomes" id="UP000005695">
    <property type="component" value="Unassembled WGS sequence"/>
</dbReference>
<accession>Q1K1G8</accession>
<reference evidence="2" key="1">
    <citation type="submission" date="2006-05" db="EMBL/GenBank/DDBJ databases">
        <title>Annotation of the draft genome assembly of Desulfuromonas acetoxidans DSM 684.</title>
        <authorList>
            <consortium name="US DOE Joint Genome Institute (JGI-ORNL)"/>
            <person name="Larimer F."/>
            <person name="Land M."/>
            <person name="Hauser L."/>
        </authorList>
    </citation>
    <scope>NUCLEOTIDE SEQUENCE [LARGE SCALE GENOMIC DNA]</scope>
    <source>
        <strain evidence="2">DSM 684</strain>
    </source>
</reference>
<keyword evidence="3" id="KW-1185">Reference proteome</keyword>